<dbReference type="SUPFAM" id="SSF48498">
    <property type="entry name" value="Tetracyclin repressor-like, C-terminal domain"/>
    <property type="match status" value="1"/>
</dbReference>
<dbReference type="STRING" id="406100.SAMN04488052_11350"/>
<dbReference type="InterPro" id="IPR050109">
    <property type="entry name" value="HTH-type_TetR-like_transc_reg"/>
</dbReference>
<feature type="compositionally biased region" description="Low complexity" evidence="3">
    <location>
        <begin position="9"/>
        <end position="20"/>
    </location>
</feature>
<dbReference type="InterPro" id="IPR009057">
    <property type="entry name" value="Homeodomain-like_sf"/>
</dbReference>
<dbReference type="Gene3D" id="1.10.357.10">
    <property type="entry name" value="Tetracycline Repressor, domain 2"/>
    <property type="match status" value="1"/>
</dbReference>
<dbReference type="PANTHER" id="PTHR30055">
    <property type="entry name" value="HTH-TYPE TRANSCRIPTIONAL REGULATOR RUTR"/>
    <property type="match status" value="1"/>
</dbReference>
<organism evidence="5 6">
    <name type="scientific">Aquisalimonas asiatica</name>
    <dbReference type="NCBI Taxonomy" id="406100"/>
    <lineage>
        <taxon>Bacteria</taxon>
        <taxon>Pseudomonadati</taxon>
        <taxon>Pseudomonadota</taxon>
        <taxon>Gammaproteobacteria</taxon>
        <taxon>Chromatiales</taxon>
        <taxon>Ectothiorhodospiraceae</taxon>
        <taxon>Aquisalimonas</taxon>
    </lineage>
</organism>
<dbReference type="Proteomes" id="UP000199657">
    <property type="component" value="Unassembled WGS sequence"/>
</dbReference>
<dbReference type="GO" id="GO:0000976">
    <property type="term" value="F:transcription cis-regulatory region binding"/>
    <property type="evidence" value="ECO:0007669"/>
    <property type="project" value="TreeGrafter"/>
</dbReference>
<dbReference type="InterPro" id="IPR001647">
    <property type="entry name" value="HTH_TetR"/>
</dbReference>
<accession>A0A1H8VL36</accession>
<dbReference type="PROSITE" id="PS50977">
    <property type="entry name" value="HTH_TETR_2"/>
    <property type="match status" value="1"/>
</dbReference>
<dbReference type="SUPFAM" id="SSF46689">
    <property type="entry name" value="Homeodomain-like"/>
    <property type="match status" value="1"/>
</dbReference>
<protein>
    <submittedName>
        <fullName evidence="5">Transcriptional regulator, TetR family</fullName>
    </submittedName>
</protein>
<feature type="region of interest" description="Disordered" evidence="3">
    <location>
        <begin position="1"/>
        <end position="20"/>
    </location>
</feature>
<dbReference type="Pfam" id="PF00440">
    <property type="entry name" value="TetR_N"/>
    <property type="match status" value="1"/>
</dbReference>
<name>A0A1H8VL36_9GAMM</name>
<evidence type="ECO:0000256" key="3">
    <source>
        <dbReference type="SAM" id="MobiDB-lite"/>
    </source>
</evidence>
<evidence type="ECO:0000256" key="1">
    <source>
        <dbReference type="ARBA" id="ARBA00023125"/>
    </source>
</evidence>
<evidence type="ECO:0000256" key="2">
    <source>
        <dbReference type="PROSITE-ProRule" id="PRU00335"/>
    </source>
</evidence>
<dbReference type="EMBL" id="FOEG01000013">
    <property type="protein sequence ID" value="SEP16053.1"/>
    <property type="molecule type" value="Genomic_DNA"/>
</dbReference>
<keyword evidence="1 2" id="KW-0238">DNA-binding</keyword>
<feature type="domain" description="HTH tetR-type" evidence="4">
    <location>
        <begin position="17"/>
        <end position="77"/>
    </location>
</feature>
<evidence type="ECO:0000313" key="5">
    <source>
        <dbReference type="EMBL" id="SEP16053.1"/>
    </source>
</evidence>
<evidence type="ECO:0000259" key="4">
    <source>
        <dbReference type="PROSITE" id="PS50977"/>
    </source>
</evidence>
<reference evidence="5 6" key="1">
    <citation type="submission" date="2016-10" db="EMBL/GenBank/DDBJ databases">
        <authorList>
            <person name="de Groot N.N."/>
        </authorList>
    </citation>
    <scope>NUCLEOTIDE SEQUENCE [LARGE SCALE GENOMIC DNA]</scope>
    <source>
        <strain evidence="5 6">CGMCC 1.6291</strain>
    </source>
</reference>
<dbReference type="PANTHER" id="PTHR30055:SF153">
    <property type="entry name" value="HTH-TYPE TRANSCRIPTIONAL REPRESSOR RV3405C"/>
    <property type="match status" value="1"/>
</dbReference>
<sequence length="215" mass="24040">MATAPGQGTRAAASKSTSTRARIRDEARKLFVSYGIETVTYGDIASRVGTTRANVHYHYGNKSALVKAVFEDTFERVDATLRAIWTTPGLTLDQRLERALEDARTRFQEFNDDADGRRPWSLSGRARLENQQVDTAVIDGIVTMSRQFEAYVGQAIEEAKASGELRPDAPVREIMLLITPLWYYGSPITQFSGMNKLEEHYTATRNVIARAYGAR</sequence>
<dbReference type="GO" id="GO:0003700">
    <property type="term" value="F:DNA-binding transcription factor activity"/>
    <property type="evidence" value="ECO:0007669"/>
    <property type="project" value="TreeGrafter"/>
</dbReference>
<dbReference type="PRINTS" id="PR00455">
    <property type="entry name" value="HTHTETR"/>
</dbReference>
<proteinExistence type="predicted"/>
<dbReference type="RefSeq" id="WP_171909977.1">
    <property type="nucleotide sequence ID" value="NZ_FOEG01000013.1"/>
</dbReference>
<keyword evidence="6" id="KW-1185">Reference proteome</keyword>
<evidence type="ECO:0000313" key="6">
    <source>
        <dbReference type="Proteomes" id="UP000199657"/>
    </source>
</evidence>
<dbReference type="AlphaFoldDB" id="A0A1H8VL36"/>
<feature type="DNA-binding region" description="H-T-H motif" evidence="2">
    <location>
        <begin position="40"/>
        <end position="59"/>
    </location>
</feature>
<gene>
    <name evidence="5" type="ORF">SAMN04488052_11350</name>
</gene>
<dbReference type="InterPro" id="IPR036271">
    <property type="entry name" value="Tet_transcr_reg_TetR-rel_C_sf"/>
</dbReference>